<evidence type="ECO:0000313" key="1">
    <source>
        <dbReference type="EMBL" id="MDA0179346.1"/>
    </source>
</evidence>
<evidence type="ECO:0000313" key="2">
    <source>
        <dbReference type="Proteomes" id="UP001147653"/>
    </source>
</evidence>
<name>A0A9X3S7M8_9ACTN</name>
<reference evidence="1" key="1">
    <citation type="submission" date="2022-10" db="EMBL/GenBank/DDBJ databases">
        <title>The WGS of Solirubrobacter phytolaccae KCTC 29190.</title>
        <authorList>
            <person name="Jiang Z."/>
        </authorList>
    </citation>
    <scope>NUCLEOTIDE SEQUENCE</scope>
    <source>
        <strain evidence="1">KCTC 29190</strain>
    </source>
</reference>
<dbReference type="EMBL" id="JAPDDP010000004">
    <property type="protein sequence ID" value="MDA0179346.1"/>
    <property type="molecule type" value="Genomic_DNA"/>
</dbReference>
<dbReference type="RefSeq" id="WP_270023617.1">
    <property type="nucleotide sequence ID" value="NZ_JAPDDP010000004.1"/>
</dbReference>
<dbReference type="AlphaFoldDB" id="A0A9X3S7M8"/>
<gene>
    <name evidence="1" type="ORF">OJ997_03475</name>
</gene>
<accession>A0A9X3S7M8</accession>
<keyword evidence="2" id="KW-1185">Reference proteome</keyword>
<sequence>MPDPPLLHGVGDDVGFELRLAQAIAWCSTRWDPARPDWSLRTPSLRPSLLATGRGSTLRHLCELRVAWDRAVFDARAATSTADLHDGRLLVFAPDETLSDGAAEEATLGFLDEDNTPPWDTWIGVFHAQARLSPRWHDDAPLDYLVSWVPKDLVDRVTIGIEVNPEECLVWLEDSCVPLSTDCRARGLLAR</sequence>
<protein>
    <submittedName>
        <fullName evidence="1">Uncharacterized protein</fullName>
    </submittedName>
</protein>
<proteinExistence type="predicted"/>
<comment type="caution">
    <text evidence="1">The sequence shown here is derived from an EMBL/GenBank/DDBJ whole genome shotgun (WGS) entry which is preliminary data.</text>
</comment>
<organism evidence="1 2">
    <name type="scientific">Solirubrobacter phytolaccae</name>
    <dbReference type="NCBI Taxonomy" id="1404360"/>
    <lineage>
        <taxon>Bacteria</taxon>
        <taxon>Bacillati</taxon>
        <taxon>Actinomycetota</taxon>
        <taxon>Thermoleophilia</taxon>
        <taxon>Solirubrobacterales</taxon>
        <taxon>Solirubrobacteraceae</taxon>
        <taxon>Solirubrobacter</taxon>
    </lineage>
</organism>
<dbReference type="Proteomes" id="UP001147653">
    <property type="component" value="Unassembled WGS sequence"/>
</dbReference>